<dbReference type="AlphaFoldDB" id="A0A0F9SNH8"/>
<organism evidence="1">
    <name type="scientific">marine sediment metagenome</name>
    <dbReference type="NCBI Taxonomy" id="412755"/>
    <lineage>
        <taxon>unclassified sequences</taxon>
        <taxon>metagenomes</taxon>
        <taxon>ecological metagenomes</taxon>
    </lineage>
</organism>
<sequence>MGDTIIAAIAVVCLVTSYAISQQRADSVLGRKYNMYITLRELSTKRIHVAAAQPGHALCGVTFINMKSTVYLIPLIGMATQDEVIHLENICPSCKEEVNPQRCKLITSVYWHDCGHCQGPQGRFCNGTLNGHKEGKFDHEFQTEEFWSDEMNKELQKLRR</sequence>
<accession>A0A0F9SNH8</accession>
<dbReference type="EMBL" id="LAZR01000401">
    <property type="protein sequence ID" value="KKN70585.1"/>
    <property type="molecule type" value="Genomic_DNA"/>
</dbReference>
<gene>
    <name evidence="1" type="ORF">LCGC14_0430160</name>
</gene>
<evidence type="ECO:0000313" key="1">
    <source>
        <dbReference type="EMBL" id="KKN70585.1"/>
    </source>
</evidence>
<name>A0A0F9SNH8_9ZZZZ</name>
<comment type="caution">
    <text evidence="1">The sequence shown here is derived from an EMBL/GenBank/DDBJ whole genome shotgun (WGS) entry which is preliminary data.</text>
</comment>
<reference evidence="1" key="1">
    <citation type="journal article" date="2015" name="Nature">
        <title>Complex archaea that bridge the gap between prokaryotes and eukaryotes.</title>
        <authorList>
            <person name="Spang A."/>
            <person name="Saw J.H."/>
            <person name="Jorgensen S.L."/>
            <person name="Zaremba-Niedzwiedzka K."/>
            <person name="Martijn J."/>
            <person name="Lind A.E."/>
            <person name="van Eijk R."/>
            <person name="Schleper C."/>
            <person name="Guy L."/>
            <person name="Ettema T.J."/>
        </authorList>
    </citation>
    <scope>NUCLEOTIDE SEQUENCE</scope>
</reference>
<proteinExistence type="predicted"/>
<protein>
    <submittedName>
        <fullName evidence="1">Uncharacterized protein</fullName>
    </submittedName>
</protein>